<accession>T1EGK8</accession>
<dbReference type="GO" id="GO:0000400">
    <property type="term" value="F:four-way junction DNA binding"/>
    <property type="evidence" value="ECO:0000318"/>
    <property type="project" value="GO_Central"/>
</dbReference>
<dbReference type="RefSeq" id="XP_009012262.1">
    <property type="nucleotide sequence ID" value="XM_009014014.1"/>
</dbReference>
<dbReference type="InParanoid" id="T1EGK8"/>
<dbReference type="GO" id="GO:0005634">
    <property type="term" value="C:nucleus"/>
    <property type="evidence" value="ECO:0007669"/>
    <property type="project" value="UniProtKB-SubCell"/>
</dbReference>
<evidence type="ECO:0000256" key="6">
    <source>
        <dbReference type="ARBA" id="ARBA00022840"/>
    </source>
</evidence>
<dbReference type="Gene3D" id="3.40.50.300">
    <property type="entry name" value="P-loop containing nucleotide triphosphate hydrolases"/>
    <property type="match status" value="2"/>
</dbReference>
<dbReference type="Gene3D" id="1.20.1320.20">
    <property type="entry name" value="hef helicase domain"/>
    <property type="match status" value="1"/>
</dbReference>
<sequence>MLIETNETLISAKSISDDNRHHLTCQKNLNFTLNSSNLNITCDINNPTNKHIIIPATKTTSKDQNNTRTTNICDGFDISAGRTWIYPSNQPIRNYQYNISQKALYNNTLVCLPTGLGKTFVAAVVMYNFYRWYPEGKVIFMAPTKPLVAQQIEACHNIMGIPMETTAEMTGAMPPEVRKKSWISKRSFYLTPQVMMNDLQRGVCPALKVKCLVIDEAHKALGNHAYCQVVRELSRYEGEFRILALSATPGSDIKAVQQVLNNLLISHIELRTEESLDIQPYTHHRKIEKIVIAMGDEINIIRDLYLKIINVFIQRLRKFGAIYNKDIRHLSKFMILKAREMYRKNTPSNLTKSQRGLIECDYAICMSLYHGYELMYQHGLRTLHAYIKTFITDNSIDERQYANPNLTQQTQQQQKQQITSSSSSTTTTTTTSSSQKIVPPLKYGHPKLKKLEEIIIGHFTKFQNDGQETRAMIFSSYRDSVNEITQLLNKLRPLVKPMSLIGHSSSVGGAKGFNQKDQLKVMKRFREGGYNTLVATCIGEEGLDIGEVDLIVCFDAHKSPIRLVQRMGRTGRKREGRVVMLVTEGKEEQVYNTSQSHKNNIVRLIQQQQSNGNNNRNNNNNNKLQLYNNNPLMVPQYLNPTCEKIHIQVLLYNNNNSNNNNVGQKIKNGKRSSSSKFKNKPEQEIVTDEFFDLFKREFYDENSGNCLYSLPPISSGMEFLKFGAVDDHVSLFVCSLFI</sequence>
<keyword evidence="6" id="KW-0067">ATP-binding</keyword>
<dbReference type="STRING" id="6412.T1EGK8"/>
<evidence type="ECO:0008006" key="14">
    <source>
        <dbReference type="Google" id="ProtNLM"/>
    </source>
</evidence>
<dbReference type="OMA" id="YQFTIVQ"/>
<dbReference type="EMBL" id="AMQM01009101">
    <property type="status" value="NOT_ANNOTATED_CDS"/>
    <property type="molecule type" value="Genomic_DNA"/>
</dbReference>
<keyword evidence="3" id="KW-0547">Nucleotide-binding</keyword>
<keyword evidence="5" id="KW-0347">Helicase</keyword>
<evidence type="ECO:0000259" key="10">
    <source>
        <dbReference type="PROSITE" id="PS51194"/>
    </source>
</evidence>
<feature type="domain" description="Helicase ATP-binding" evidence="9">
    <location>
        <begin position="99"/>
        <end position="267"/>
    </location>
</feature>
<dbReference type="PANTHER" id="PTHR14025">
    <property type="entry name" value="FANCONI ANEMIA GROUP M FANCM FAMILY MEMBER"/>
    <property type="match status" value="1"/>
</dbReference>
<dbReference type="GO" id="GO:0016787">
    <property type="term" value="F:hydrolase activity"/>
    <property type="evidence" value="ECO:0007669"/>
    <property type="project" value="UniProtKB-KW"/>
</dbReference>
<dbReference type="OrthoDB" id="6513042at2759"/>
<evidence type="ECO:0000259" key="9">
    <source>
        <dbReference type="PROSITE" id="PS51192"/>
    </source>
</evidence>
<dbReference type="InterPro" id="IPR014001">
    <property type="entry name" value="Helicase_ATP-bd"/>
</dbReference>
<dbReference type="GO" id="GO:0009378">
    <property type="term" value="F:four-way junction helicase activity"/>
    <property type="evidence" value="ECO:0000318"/>
    <property type="project" value="GO_Central"/>
</dbReference>
<feature type="region of interest" description="Disordered" evidence="8">
    <location>
        <begin position="406"/>
        <end position="439"/>
    </location>
</feature>
<dbReference type="GeneID" id="20195708"/>
<dbReference type="FunFam" id="3.40.50.300:FF:000861">
    <property type="entry name" value="Fanconi anemia, complementation group M"/>
    <property type="match status" value="1"/>
</dbReference>
<dbReference type="AlphaFoldDB" id="T1EGK8"/>
<feature type="region of interest" description="Disordered" evidence="8">
    <location>
        <begin position="660"/>
        <end position="679"/>
    </location>
</feature>
<dbReference type="InterPro" id="IPR039686">
    <property type="entry name" value="FANCM/Mph1-like_ID"/>
</dbReference>
<dbReference type="InterPro" id="IPR044749">
    <property type="entry name" value="FANCM_DEXDc"/>
</dbReference>
<comment type="similarity">
    <text evidence="2">Belongs to the DEAD box helicase family. DEAH subfamily. FANCM sub-subfamily.</text>
</comment>
<reference evidence="11 13" key="2">
    <citation type="journal article" date="2013" name="Nature">
        <title>Insights into bilaterian evolution from three spiralian genomes.</title>
        <authorList>
            <person name="Simakov O."/>
            <person name="Marletaz F."/>
            <person name="Cho S.J."/>
            <person name="Edsinger-Gonzales E."/>
            <person name="Havlak P."/>
            <person name="Hellsten U."/>
            <person name="Kuo D.H."/>
            <person name="Larsson T."/>
            <person name="Lv J."/>
            <person name="Arendt D."/>
            <person name="Savage R."/>
            <person name="Osoegawa K."/>
            <person name="de Jong P."/>
            <person name="Grimwood J."/>
            <person name="Chapman J.A."/>
            <person name="Shapiro H."/>
            <person name="Aerts A."/>
            <person name="Otillar R.P."/>
            <person name="Terry A.Y."/>
            <person name="Boore J.L."/>
            <person name="Grigoriev I.V."/>
            <person name="Lindberg D.R."/>
            <person name="Seaver E.C."/>
            <person name="Weisblat D.A."/>
            <person name="Putnam N.H."/>
            <person name="Rokhsar D.S."/>
        </authorList>
    </citation>
    <scope>NUCLEOTIDE SEQUENCE</scope>
</reference>
<dbReference type="PROSITE" id="PS51192">
    <property type="entry name" value="HELICASE_ATP_BIND_1"/>
    <property type="match status" value="1"/>
</dbReference>
<dbReference type="InterPro" id="IPR011545">
    <property type="entry name" value="DEAD/DEAH_box_helicase_dom"/>
</dbReference>
<dbReference type="Pfam" id="PF00270">
    <property type="entry name" value="DEAD"/>
    <property type="match status" value="1"/>
</dbReference>
<comment type="subcellular location">
    <subcellularLocation>
        <location evidence="1">Nucleus</location>
    </subcellularLocation>
</comment>
<dbReference type="HOGENOM" id="CLU_002513_3_2_1"/>
<dbReference type="SUPFAM" id="SSF52540">
    <property type="entry name" value="P-loop containing nucleoside triphosphate hydrolases"/>
    <property type="match status" value="1"/>
</dbReference>
<dbReference type="Proteomes" id="UP000015101">
    <property type="component" value="Unassembled WGS sequence"/>
</dbReference>
<dbReference type="CTD" id="20195708"/>
<name>T1EGK8_HELRO</name>
<feature type="domain" description="Helicase C-terminal" evidence="10">
    <location>
        <begin position="450"/>
        <end position="624"/>
    </location>
</feature>
<dbReference type="EnsemblMetazoa" id="HelroT117169">
    <property type="protein sequence ID" value="HelroP117169"/>
    <property type="gene ID" value="HelroG117169"/>
</dbReference>
<dbReference type="CDD" id="cd18033">
    <property type="entry name" value="DEXDc_FANCM"/>
    <property type="match status" value="1"/>
</dbReference>
<dbReference type="InterPro" id="IPR001650">
    <property type="entry name" value="Helicase_C-like"/>
</dbReference>
<dbReference type="GO" id="GO:0036297">
    <property type="term" value="P:interstrand cross-link repair"/>
    <property type="evidence" value="ECO:0000318"/>
    <property type="project" value="GO_Central"/>
</dbReference>
<dbReference type="EMBL" id="KB095946">
    <property type="protein sequence ID" value="ESO09638.1"/>
    <property type="molecule type" value="Genomic_DNA"/>
</dbReference>
<evidence type="ECO:0000256" key="4">
    <source>
        <dbReference type="ARBA" id="ARBA00022801"/>
    </source>
</evidence>
<dbReference type="eggNOG" id="KOG0354">
    <property type="taxonomic scope" value="Eukaryota"/>
</dbReference>
<evidence type="ECO:0000313" key="12">
    <source>
        <dbReference type="EnsemblMetazoa" id="HelroP117169"/>
    </source>
</evidence>
<dbReference type="InterPro" id="IPR027417">
    <property type="entry name" value="P-loop_NTPase"/>
</dbReference>
<evidence type="ECO:0000256" key="5">
    <source>
        <dbReference type="ARBA" id="ARBA00022806"/>
    </source>
</evidence>
<evidence type="ECO:0000313" key="11">
    <source>
        <dbReference type="EMBL" id="ESO09638.1"/>
    </source>
</evidence>
<dbReference type="CDD" id="cd12091">
    <property type="entry name" value="FANCM_ID"/>
    <property type="match status" value="1"/>
</dbReference>
<protein>
    <recommendedName>
        <fullName evidence="14">DNA helicase</fullName>
    </recommendedName>
</protein>
<proteinExistence type="inferred from homology"/>
<evidence type="ECO:0000256" key="3">
    <source>
        <dbReference type="ARBA" id="ARBA00022741"/>
    </source>
</evidence>
<evidence type="ECO:0000256" key="8">
    <source>
        <dbReference type="SAM" id="MobiDB-lite"/>
    </source>
</evidence>
<dbReference type="SMART" id="SM00490">
    <property type="entry name" value="HELICc"/>
    <property type="match status" value="1"/>
</dbReference>
<evidence type="ECO:0000256" key="1">
    <source>
        <dbReference type="ARBA" id="ARBA00004123"/>
    </source>
</evidence>
<dbReference type="KEGG" id="hro:HELRODRAFT_117169"/>
<dbReference type="CDD" id="cd18801">
    <property type="entry name" value="SF2_C_FANCM_Hef"/>
    <property type="match status" value="1"/>
</dbReference>
<dbReference type="SMART" id="SM00487">
    <property type="entry name" value="DEXDc"/>
    <property type="match status" value="1"/>
</dbReference>
<keyword evidence="4" id="KW-0378">Hydrolase</keyword>
<evidence type="ECO:0000256" key="7">
    <source>
        <dbReference type="ARBA" id="ARBA00023242"/>
    </source>
</evidence>
<keyword evidence="13" id="KW-1185">Reference proteome</keyword>
<dbReference type="GO" id="GO:0045003">
    <property type="term" value="P:double-strand break repair via synthesis-dependent strand annealing"/>
    <property type="evidence" value="ECO:0000318"/>
    <property type="project" value="GO_Central"/>
</dbReference>
<dbReference type="Pfam" id="PF00271">
    <property type="entry name" value="Helicase_C"/>
    <property type="match status" value="1"/>
</dbReference>
<dbReference type="PROSITE" id="PS51194">
    <property type="entry name" value="HELICASE_CTER"/>
    <property type="match status" value="1"/>
</dbReference>
<dbReference type="GO" id="GO:0005524">
    <property type="term" value="F:ATP binding"/>
    <property type="evidence" value="ECO:0007669"/>
    <property type="project" value="UniProtKB-KW"/>
</dbReference>
<reference evidence="12" key="3">
    <citation type="submission" date="2015-06" db="UniProtKB">
        <authorList>
            <consortium name="EnsemblMetazoa"/>
        </authorList>
    </citation>
    <scope>IDENTIFICATION</scope>
</reference>
<reference evidence="13" key="1">
    <citation type="submission" date="2012-12" db="EMBL/GenBank/DDBJ databases">
        <authorList>
            <person name="Hellsten U."/>
            <person name="Grimwood J."/>
            <person name="Chapman J.A."/>
            <person name="Shapiro H."/>
            <person name="Aerts A."/>
            <person name="Otillar R.P."/>
            <person name="Terry A.Y."/>
            <person name="Boore J.L."/>
            <person name="Simakov O."/>
            <person name="Marletaz F."/>
            <person name="Cho S.-J."/>
            <person name="Edsinger-Gonzales E."/>
            <person name="Havlak P."/>
            <person name="Kuo D.-H."/>
            <person name="Larsson T."/>
            <person name="Lv J."/>
            <person name="Arendt D."/>
            <person name="Savage R."/>
            <person name="Osoegawa K."/>
            <person name="de Jong P."/>
            <person name="Lindberg D.R."/>
            <person name="Seaver E.C."/>
            <person name="Weisblat D.A."/>
            <person name="Putnam N.H."/>
            <person name="Grigoriev I.V."/>
            <person name="Rokhsar D.S."/>
        </authorList>
    </citation>
    <scope>NUCLEOTIDE SEQUENCE</scope>
</reference>
<keyword evidence="7" id="KW-0539">Nucleus</keyword>
<gene>
    <name evidence="12" type="primary">20195708</name>
    <name evidence="11" type="ORF">HELRODRAFT_117169</name>
</gene>
<feature type="compositionally biased region" description="Low complexity" evidence="8">
    <location>
        <begin position="407"/>
        <end position="437"/>
    </location>
</feature>
<organism evidence="12 13">
    <name type="scientific">Helobdella robusta</name>
    <name type="common">Californian leech</name>
    <dbReference type="NCBI Taxonomy" id="6412"/>
    <lineage>
        <taxon>Eukaryota</taxon>
        <taxon>Metazoa</taxon>
        <taxon>Spiralia</taxon>
        <taxon>Lophotrochozoa</taxon>
        <taxon>Annelida</taxon>
        <taxon>Clitellata</taxon>
        <taxon>Hirudinea</taxon>
        <taxon>Rhynchobdellida</taxon>
        <taxon>Glossiphoniidae</taxon>
        <taxon>Helobdella</taxon>
    </lineage>
</organism>
<evidence type="ECO:0000313" key="13">
    <source>
        <dbReference type="Proteomes" id="UP000015101"/>
    </source>
</evidence>
<dbReference type="PANTHER" id="PTHR14025:SF20">
    <property type="entry name" value="FANCONI ANEMIA GROUP M PROTEIN"/>
    <property type="match status" value="1"/>
</dbReference>
<evidence type="ECO:0000256" key="2">
    <source>
        <dbReference type="ARBA" id="ARBA00009889"/>
    </source>
</evidence>
<dbReference type="GO" id="GO:0043138">
    <property type="term" value="F:3'-5' DNA helicase activity"/>
    <property type="evidence" value="ECO:0000318"/>
    <property type="project" value="GO_Central"/>
</dbReference>